<dbReference type="RefSeq" id="XP_001385171.2">
    <property type="nucleotide sequence ID" value="XM_001385134.1"/>
</dbReference>
<feature type="domain" description="HMA" evidence="19">
    <location>
        <begin position="180"/>
        <end position="245"/>
    </location>
</feature>
<keyword evidence="12" id="KW-1278">Translocase</keyword>
<sequence length="1196" mass="128863">MSVSFAIGGMTCGACSASITDAVSALSGVTSVSVSLLTDEAKIVYDEKVISPEQIKSAIEDCGFDAQKTHAPPQYEISGSANSASIAYNTTVHIDGMTCGACSASITEAVEKLPGVESVSVSLVTESGLIKHTSEISKETIRSAIEDCGFDVTIEKSKMVSSTSSPSSSVSNNDVSGAVDETTLAISGMTCAACTASVSEALEQNPAISSVSVSLLTEEARVCHSEAISPDEIKSLIEDCGFGAEVTKTVHKNVISYEDVNEPDEISLQIYGISESTDTTSLQFNIEAYLNSVPGIIDFNLAFKYSPERANIPSSTYVNSSTVRSVVSPQEIPENEENLIDELQITYDPSLIGIRFLVDGLNDIATDIHFIIINSVDQSSVSQLRLLSRVKDIQYWRNNFFQALFLGIPVIVLSNTQKIPFWKHMMIFPGLYVVSLLQFVLAVPVQFKLGAVFNKKFLYFVKNGGKNATMDVLVCISSSVSFIFSAISLVLSVWSGQEMGPPKLLFDTACMLILFISFGKWLENKAKGATSTALSKLLSLTPTNCTIVSDTASYESFLKQQEFETKSDVASSMLDFPTKNVSIDLLQSNDIAVVLPGAKVPADGIVVYGASEIDESIITGESLPVYKSKNEQVIGGSINGSGLIHMKVVRAGKKSRLQQIINLVKESQVNKAPVQRFSDYIAARFVPVVLLLAAITFAFWVVLCYNQDKLPMAFTKDENGKFFVCLKIAISVIVVACPCALGLAAPTAVMVGTGIGASHGVLIKGADILERANSINVILFDKTGTLTTGDMTLVKYKQISTSNLSENDWWTLVGSVESNSEHPVGRAICKSAKGKLSLNFDEDIFDSSISEFKVLMGLGIKANVQLPNAAKYDVHVGNHRMVDEMFPDLSQVIHEHFSSSTDSISNSVNTLSFVIINGQYAGYLEFTDSLKPNAKEVIHYLKTVEGYQVGMVTGDSNSAARRIGLEVGIPESNIFSEVSPVHKDAIIVDIKERLGGDKNVGIAFVGDGINDAPALAQADIGMAISSGTDIAIESADIVLIGGNQGHVDLSGVLNALNISNATFRRIKINFVWAAVYNMIMLPFAMGCFLPFNVMLPPIAAAGAMMLSSVSVVLSSLLLKRWKAPNTSFKHVSWKVDLENDAKSEEFSLKTGTLEDFNAVKRNGKSKYRVGKFLTTFNIGRYSHSSTTYELVPNASH</sequence>
<dbReference type="AlphaFoldDB" id="A3LVL5"/>
<dbReference type="GO" id="GO:0043682">
    <property type="term" value="F:P-type divalent copper transporter activity"/>
    <property type="evidence" value="ECO:0007669"/>
    <property type="project" value="TreeGrafter"/>
</dbReference>
<evidence type="ECO:0000256" key="3">
    <source>
        <dbReference type="ARBA" id="ARBA00012517"/>
    </source>
</evidence>
<dbReference type="FunFam" id="3.30.70.100:FF:000043">
    <property type="entry name" value="Copper-transporting ATPase 2"/>
    <property type="match status" value="1"/>
</dbReference>
<dbReference type="PANTHER" id="PTHR43520:SF8">
    <property type="entry name" value="P-TYPE CU(+) TRANSPORTER"/>
    <property type="match status" value="1"/>
</dbReference>
<dbReference type="InterPro" id="IPR001757">
    <property type="entry name" value="P_typ_ATPase"/>
</dbReference>
<dbReference type="FunFam" id="3.30.70.100:FF:000001">
    <property type="entry name" value="ATPase copper transporting beta"/>
    <property type="match status" value="2"/>
</dbReference>
<dbReference type="InterPro" id="IPR027256">
    <property type="entry name" value="P-typ_ATPase_IB"/>
</dbReference>
<dbReference type="PROSITE" id="PS50846">
    <property type="entry name" value="HMA_2"/>
    <property type="match status" value="3"/>
</dbReference>
<feature type="transmembrane region" description="Helical" evidence="18">
    <location>
        <begin position="1097"/>
        <end position="1118"/>
    </location>
</feature>
<dbReference type="SUPFAM" id="SSF55008">
    <property type="entry name" value="HMA, heavy metal-associated domain"/>
    <property type="match status" value="3"/>
</dbReference>
<keyword evidence="8 18" id="KW-0547">Nucleotide-binding</keyword>
<dbReference type="GO" id="GO:0016020">
    <property type="term" value="C:membrane"/>
    <property type="evidence" value="ECO:0007669"/>
    <property type="project" value="UniProtKB-SubCell"/>
</dbReference>
<dbReference type="InterPro" id="IPR036163">
    <property type="entry name" value="HMA_dom_sf"/>
</dbReference>
<evidence type="ECO:0000256" key="6">
    <source>
        <dbReference type="ARBA" id="ARBA00022723"/>
    </source>
</evidence>
<evidence type="ECO:0000256" key="18">
    <source>
        <dbReference type="RuleBase" id="RU362081"/>
    </source>
</evidence>
<keyword evidence="21" id="KW-1185">Reference proteome</keyword>
<dbReference type="FunCoup" id="A3LVL5">
    <property type="interactions" value="458"/>
</dbReference>
<dbReference type="OrthoDB" id="432719at2759"/>
<dbReference type="GO" id="GO:0012505">
    <property type="term" value="C:endomembrane system"/>
    <property type="evidence" value="ECO:0007669"/>
    <property type="project" value="UniProtKB-SubCell"/>
</dbReference>
<evidence type="ECO:0000256" key="16">
    <source>
        <dbReference type="ARBA" id="ARBA00023136"/>
    </source>
</evidence>
<gene>
    <name evidence="20" type="primary">CCC2.2</name>
    <name evidence="20" type="ORF">PICST_84044</name>
</gene>
<keyword evidence="16 18" id="KW-0472">Membrane</keyword>
<keyword evidence="6 18" id="KW-0479">Metal-binding</keyword>
<dbReference type="GO" id="GO:0005507">
    <property type="term" value="F:copper ion binding"/>
    <property type="evidence" value="ECO:0007669"/>
    <property type="project" value="InterPro"/>
</dbReference>
<dbReference type="Gene3D" id="3.40.50.1000">
    <property type="entry name" value="HAD superfamily/HAD-like"/>
    <property type="match status" value="1"/>
</dbReference>
<dbReference type="NCBIfam" id="TIGR01525">
    <property type="entry name" value="ATPase-IB_hvy"/>
    <property type="match status" value="1"/>
</dbReference>
<comment type="similarity">
    <text evidence="2 18">Belongs to the cation transport ATPase (P-type) (TC 3.A.3) family. Type IB subfamily.</text>
</comment>
<dbReference type="CDD" id="cd00371">
    <property type="entry name" value="HMA"/>
    <property type="match status" value="3"/>
</dbReference>
<evidence type="ECO:0000256" key="1">
    <source>
        <dbReference type="ARBA" id="ARBA00004127"/>
    </source>
</evidence>
<dbReference type="GO" id="GO:0055070">
    <property type="term" value="P:copper ion homeostasis"/>
    <property type="evidence" value="ECO:0007669"/>
    <property type="project" value="TreeGrafter"/>
</dbReference>
<dbReference type="InParanoid" id="A3LVL5"/>
<dbReference type="InterPro" id="IPR008250">
    <property type="entry name" value="ATPase_P-typ_transduc_dom_A_sf"/>
</dbReference>
<dbReference type="SFLD" id="SFLDS00003">
    <property type="entry name" value="Haloacid_Dehalogenase"/>
    <property type="match status" value="1"/>
</dbReference>
<evidence type="ECO:0000256" key="4">
    <source>
        <dbReference type="ARBA" id="ARBA00022448"/>
    </source>
</evidence>
<dbReference type="EC" id="7.2.2.8" evidence="3"/>
<keyword evidence="15" id="KW-0406">Ion transport</keyword>
<dbReference type="FunFam" id="2.70.150.10:FF:000002">
    <property type="entry name" value="Copper-transporting ATPase 1, putative"/>
    <property type="match status" value="1"/>
</dbReference>
<keyword evidence="7" id="KW-0677">Repeat</keyword>
<dbReference type="Pfam" id="PF00403">
    <property type="entry name" value="HMA"/>
    <property type="match status" value="3"/>
</dbReference>
<organism evidence="20 21">
    <name type="scientific">Scheffersomyces stipitis (strain ATCC 58785 / CBS 6054 / NBRC 10063 / NRRL Y-11545)</name>
    <name type="common">Yeast</name>
    <name type="synonym">Pichia stipitis</name>
    <dbReference type="NCBI Taxonomy" id="322104"/>
    <lineage>
        <taxon>Eukaryota</taxon>
        <taxon>Fungi</taxon>
        <taxon>Dikarya</taxon>
        <taxon>Ascomycota</taxon>
        <taxon>Saccharomycotina</taxon>
        <taxon>Pichiomycetes</taxon>
        <taxon>Debaryomycetaceae</taxon>
        <taxon>Scheffersomyces</taxon>
    </lineage>
</organism>
<dbReference type="EMBL" id="CP000499">
    <property type="protein sequence ID" value="ABN67142.2"/>
    <property type="molecule type" value="Genomic_DNA"/>
</dbReference>
<evidence type="ECO:0000256" key="5">
    <source>
        <dbReference type="ARBA" id="ARBA00022692"/>
    </source>
</evidence>
<dbReference type="OMA" id="HWMLPAW"/>
<dbReference type="Pfam" id="PF00122">
    <property type="entry name" value="E1-E2_ATPase"/>
    <property type="match status" value="1"/>
</dbReference>
<keyword evidence="20" id="KW-0378">Hydrolase</keyword>
<comment type="subcellular location">
    <subcellularLocation>
        <location evidence="1">Endomembrane system</location>
        <topology evidence="1">Multi-pass membrane protein</topology>
    </subcellularLocation>
    <subcellularLocation>
        <location evidence="18">Membrane</location>
    </subcellularLocation>
</comment>
<feature type="transmembrane region" description="Helical" evidence="18">
    <location>
        <begin position="426"/>
        <end position="447"/>
    </location>
</feature>
<dbReference type="NCBIfam" id="TIGR00003">
    <property type="entry name" value="copper ion binding protein"/>
    <property type="match status" value="2"/>
</dbReference>
<dbReference type="GO" id="GO:0016887">
    <property type="term" value="F:ATP hydrolysis activity"/>
    <property type="evidence" value="ECO:0007669"/>
    <property type="project" value="InterPro"/>
</dbReference>
<dbReference type="Gene3D" id="3.40.1110.10">
    <property type="entry name" value="Calcium-transporting ATPase, cytoplasmic domain N"/>
    <property type="match status" value="1"/>
</dbReference>
<feature type="domain" description="HMA" evidence="19">
    <location>
        <begin position="88"/>
        <end position="153"/>
    </location>
</feature>
<evidence type="ECO:0000256" key="15">
    <source>
        <dbReference type="ARBA" id="ARBA00023065"/>
    </source>
</evidence>
<evidence type="ECO:0000256" key="14">
    <source>
        <dbReference type="ARBA" id="ARBA00023008"/>
    </source>
</evidence>
<dbReference type="GO" id="GO:0005524">
    <property type="term" value="F:ATP binding"/>
    <property type="evidence" value="ECO:0007669"/>
    <property type="project" value="UniProtKB-UniRule"/>
</dbReference>
<dbReference type="PROSITE" id="PS01047">
    <property type="entry name" value="HMA_1"/>
    <property type="match status" value="3"/>
</dbReference>
<dbReference type="NCBIfam" id="TIGR01494">
    <property type="entry name" value="ATPase_P-type"/>
    <property type="match status" value="2"/>
</dbReference>
<feature type="transmembrane region" description="Helical" evidence="18">
    <location>
        <begin position="468"/>
        <end position="492"/>
    </location>
</feature>
<dbReference type="InterPro" id="IPR023214">
    <property type="entry name" value="HAD_sf"/>
</dbReference>
<keyword evidence="4" id="KW-0813">Transport</keyword>
<dbReference type="PRINTS" id="PR00119">
    <property type="entry name" value="CATATPASE"/>
</dbReference>
<keyword evidence="11" id="KW-0460">Magnesium</keyword>
<dbReference type="InterPro" id="IPR017969">
    <property type="entry name" value="Heavy-metal-associated_CS"/>
</dbReference>
<dbReference type="InterPro" id="IPR018303">
    <property type="entry name" value="ATPase_P-typ_P_site"/>
</dbReference>
<evidence type="ECO:0000256" key="12">
    <source>
        <dbReference type="ARBA" id="ARBA00022967"/>
    </source>
</evidence>
<dbReference type="STRING" id="322104.A3LVL5"/>
<dbReference type="GO" id="GO:0140581">
    <property type="term" value="F:P-type monovalent copper transporter activity"/>
    <property type="evidence" value="ECO:0007669"/>
    <property type="project" value="UniProtKB-EC"/>
</dbReference>
<name>A3LVL5_PICST</name>
<dbReference type="InterPro" id="IPR023298">
    <property type="entry name" value="ATPase_P-typ_TM_dom_sf"/>
</dbReference>
<dbReference type="Gene3D" id="3.30.70.100">
    <property type="match status" value="3"/>
</dbReference>
<dbReference type="Proteomes" id="UP000002258">
    <property type="component" value="Chromosome 5"/>
</dbReference>
<evidence type="ECO:0000313" key="20">
    <source>
        <dbReference type="EMBL" id="ABN67142.2"/>
    </source>
</evidence>
<feature type="domain" description="HMA" evidence="19">
    <location>
        <begin position="1"/>
        <end position="67"/>
    </location>
</feature>
<dbReference type="Gene3D" id="2.70.150.10">
    <property type="entry name" value="Calcium-transporting ATPase, cytoplasmic transduction domain A"/>
    <property type="match status" value="1"/>
</dbReference>
<accession>A3LVL5</accession>
<dbReference type="InterPro" id="IPR023299">
    <property type="entry name" value="ATPase_P-typ_cyto_dom_N"/>
</dbReference>
<keyword evidence="10 18" id="KW-0067">ATP-binding</keyword>
<dbReference type="PROSITE" id="PS00154">
    <property type="entry name" value="ATPASE_E1_E2"/>
    <property type="match status" value="1"/>
</dbReference>
<feature type="transmembrane region" description="Helical" evidence="18">
    <location>
        <begin position="504"/>
        <end position="522"/>
    </location>
</feature>
<evidence type="ECO:0000256" key="10">
    <source>
        <dbReference type="ARBA" id="ARBA00022840"/>
    </source>
</evidence>
<evidence type="ECO:0000256" key="2">
    <source>
        <dbReference type="ARBA" id="ARBA00006024"/>
    </source>
</evidence>
<keyword evidence="9" id="KW-0187">Copper transport</keyword>
<dbReference type="KEGG" id="pic:PICST_84044"/>
<dbReference type="GeneID" id="4839114"/>
<dbReference type="CDD" id="cd02094">
    <property type="entry name" value="P-type_ATPase_Cu-like"/>
    <property type="match status" value="1"/>
</dbReference>
<reference evidence="20 21" key="1">
    <citation type="journal article" date="2007" name="Nat. Biotechnol.">
        <title>Genome sequence of the lignocellulose-bioconverting and xylose-fermenting yeast Pichia stipitis.</title>
        <authorList>
            <person name="Jeffries T.W."/>
            <person name="Grigoriev I.V."/>
            <person name="Grimwood J."/>
            <person name="Laplaza J.M."/>
            <person name="Aerts A."/>
            <person name="Salamov A."/>
            <person name="Schmutz J."/>
            <person name="Lindquist E."/>
            <person name="Dehal P."/>
            <person name="Shapiro H."/>
            <person name="Jin Y.S."/>
            <person name="Passoth V."/>
            <person name="Richardson P.M."/>
        </authorList>
    </citation>
    <scope>NUCLEOTIDE SEQUENCE [LARGE SCALE GENOMIC DNA]</scope>
    <source>
        <strain evidence="21">ATCC 58785 / CBS 6054 / NBRC 10063 / NRRL Y-11545</strain>
    </source>
</reference>
<dbReference type="SUPFAM" id="SSF81653">
    <property type="entry name" value="Calcium ATPase, transduction domain A"/>
    <property type="match status" value="1"/>
</dbReference>
<dbReference type="InterPro" id="IPR059000">
    <property type="entry name" value="ATPase_P-type_domA"/>
</dbReference>
<evidence type="ECO:0000256" key="17">
    <source>
        <dbReference type="ARBA" id="ARBA00080126"/>
    </source>
</evidence>
<dbReference type="SFLD" id="SFLDF00027">
    <property type="entry name" value="p-type_atpase"/>
    <property type="match status" value="1"/>
</dbReference>
<dbReference type="InterPro" id="IPR036412">
    <property type="entry name" value="HAD-like_sf"/>
</dbReference>
<evidence type="ECO:0000256" key="9">
    <source>
        <dbReference type="ARBA" id="ARBA00022796"/>
    </source>
</evidence>
<dbReference type="GO" id="GO:0030003">
    <property type="term" value="P:intracellular monoatomic cation homeostasis"/>
    <property type="evidence" value="ECO:0007669"/>
    <property type="project" value="UniProtKB-ARBA"/>
</dbReference>
<proteinExistence type="inferred from homology"/>
<evidence type="ECO:0000256" key="8">
    <source>
        <dbReference type="ARBA" id="ARBA00022741"/>
    </source>
</evidence>
<keyword evidence="14" id="KW-0186">Copper</keyword>
<evidence type="ECO:0000256" key="7">
    <source>
        <dbReference type="ARBA" id="ARBA00022737"/>
    </source>
</evidence>
<keyword evidence="5 18" id="KW-0812">Transmembrane</keyword>
<evidence type="ECO:0000313" key="21">
    <source>
        <dbReference type="Proteomes" id="UP000002258"/>
    </source>
</evidence>
<feature type="transmembrane region" description="Helical" evidence="18">
    <location>
        <begin position="722"/>
        <end position="745"/>
    </location>
</feature>
<dbReference type="InterPro" id="IPR006121">
    <property type="entry name" value="HMA_dom"/>
</dbReference>
<evidence type="ECO:0000259" key="19">
    <source>
        <dbReference type="PROSITE" id="PS50846"/>
    </source>
</evidence>
<keyword evidence="13 18" id="KW-1133">Transmembrane helix</keyword>
<protein>
    <recommendedName>
        <fullName evidence="3">P-type Cu(+) transporter</fullName>
        <ecNumber evidence="3">7.2.2.8</ecNumber>
    </recommendedName>
    <alternativeName>
        <fullName evidence="17">Cu(2+)-ATPase</fullName>
    </alternativeName>
</protein>
<feature type="transmembrane region" description="Helical" evidence="18">
    <location>
        <begin position="1070"/>
        <end position="1091"/>
    </location>
</feature>
<evidence type="ECO:0000256" key="13">
    <source>
        <dbReference type="ARBA" id="ARBA00022989"/>
    </source>
</evidence>
<evidence type="ECO:0000256" key="11">
    <source>
        <dbReference type="ARBA" id="ARBA00022842"/>
    </source>
</evidence>
<dbReference type="InterPro" id="IPR006122">
    <property type="entry name" value="HMA_Cu_ion-bd"/>
</dbReference>
<dbReference type="Pfam" id="PF00702">
    <property type="entry name" value="Hydrolase"/>
    <property type="match status" value="1"/>
</dbReference>
<dbReference type="eggNOG" id="KOG0207">
    <property type="taxonomic scope" value="Eukaryota"/>
</dbReference>
<dbReference type="SUPFAM" id="SSF81665">
    <property type="entry name" value="Calcium ATPase, transmembrane domain M"/>
    <property type="match status" value="1"/>
</dbReference>
<dbReference type="SUPFAM" id="SSF56784">
    <property type="entry name" value="HAD-like"/>
    <property type="match status" value="1"/>
</dbReference>
<feature type="transmembrane region" description="Helical" evidence="18">
    <location>
        <begin position="681"/>
        <end position="702"/>
    </location>
</feature>
<dbReference type="SFLD" id="SFLDG00002">
    <property type="entry name" value="C1.7:_P-type_atpase_like"/>
    <property type="match status" value="1"/>
</dbReference>
<dbReference type="InterPro" id="IPR044492">
    <property type="entry name" value="P_typ_ATPase_HD_dom"/>
</dbReference>
<dbReference type="PANTHER" id="PTHR43520">
    <property type="entry name" value="ATP7, ISOFORM B"/>
    <property type="match status" value="1"/>
</dbReference>
<dbReference type="HOGENOM" id="CLU_001771_0_1_1"/>